<gene>
    <name evidence="4" type="ORF">MYCIT1_LOCUS26641</name>
    <name evidence="2" type="ORF">MYCIT1_LOCUS5040</name>
    <name evidence="3" type="ORF">MYCIT1_LOCUS5522</name>
</gene>
<sequence length="215" mass="22848">MPSLRRSLSSPVVRSTPYSSSGTRSQGSGGHRRSSGSETNIRRVLADLDWWSVTQGQTEPMLPEQEQEEEEDADGSEQDNIPAVTPAGVDLGVEHLDTHDLWISFGLGSSEAPVAEMAALAIAPTTPRRHALESSTSSLESTPDSSDAQIEQPFLDAFGLTSPDALAPPSPTLGRARPALLANLRTLSLVDLATSCERYADFALSPLSSSAFLSD</sequence>
<accession>A0AAD2GYS8</accession>
<dbReference type="EMBL" id="CAVNYO010000419">
    <property type="protein sequence ID" value="CAK5277633.1"/>
    <property type="molecule type" value="Genomic_DNA"/>
</dbReference>
<feature type="compositionally biased region" description="Acidic residues" evidence="1">
    <location>
        <begin position="65"/>
        <end position="77"/>
    </location>
</feature>
<keyword evidence="5" id="KW-1185">Reference proteome</keyword>
<evidence type="ECO:0000256" key="1">
    <source>
        <dbReference type="SAM" id="MobiDB-lite"/>
    </source>
</evidence>
<name>A0AAD2GYS8_9AGAR</name>
<feature type="region of interest" description="Disordered" evidence="1">
    <location>
        <begin position="1"/>
        <end position="40"/>
    </location>
</feature>
<proteinExistence type="predicted"/>
<evidence type="ECO:0000313" key="2">
    <source>
        <dbReference type="EMBL" id="CAK5264677.1"/>
    </source>
</evidence>
<feature type="compositionally biased region" description="Low complexity" evidence="1">
    <location>
        <begin position="133"/>
        <end position="147"/>
    </location>
</feature>
<dbReference type="Proteomes" id="UP001295794">
    <property type="component" value="Unassembled WGS sequence"/>
</dbReference>
<dbReference type="EMBL" id="CAVNYO010000066">
    <property type="protein sequence ID" value="CAK5264677.1"/>
    <property type="molecule type" value="Genomic_DNA"/>
</dbReference>
<protein>
    <submittedName>
        <fullName evidence="3">Uncharacterized protein</fullName>
    </submittedName>
</protein>
<dbReference type="EMBL" id="CAVNYO010000076">
    <property type="protein sequence ID" value="CAK5264933.1"/>
    <property type="molecule type" value="Genomic_DNA"/>
</dbReference>
<feature type="region of interest" description="Disordered" evidence="1">
    <location>
        <begin position="52"/>
        <end position="84"/>
    </location>
</feature>
<organism evidence="3 5">
    <name type="scientific">Mycena citricolor</name>
    <dbReference type="NCBI Taxonomy" id="2018698"/>
    <lineage>
        <taxon>Eukaryota</taxon>
        <taxon>Fungi</taxon>
        <taxon>Dikarya</taxon>
        <taxon>Basidiomycota</taxon>
        <taxon>Agaricomycotina</taxon>
        <taxon>Agaricomycetes</taxon>
        <taxon>Agaricomycetidae</taxon>
        <taxon>Agaricales</taxon>
        <taxon>Marasmiineae</taxon>
        <taxon>Mycenaceae</taxon>
        <taxon>Mycena</taxon>
    </lineage>
</organism>
<comment type="caution">
    <text evidence="3">The sequence shown here is derived from an EMBL/GenBank/DDBJ whole genome shotgun (WGS) entry which is preliminary data.</text>
</comment>
<evidence type="ECO:0000313" key="3">
    <source>
        <dbReference type="EMBL" id="CAK5264933.1"/>
    </source>
</evidence>
<evidence type="ECO:0000313" key="4">
    <source>
        <dbReference type="EMBL" id="CAK5277633.1"/>
    </source>
</evidence>
<reference evidence="3" key="1">
    <citation type="submission" date="2023-11" db="EMBL/GenBank/DDBJ databases">
        <authorList>
            <person name="De Vega J J."/>
            <person name="De Vega J J."/>
        </authorList>
    </citation>
    <scope>NUCLEOTIDE SEQUENCE</scope>
</reference>
<evidence type="ECO:0000313" key="5">
    <source>
        <dbReference type="Proteomes" id="UP001295794"/>
    </source>
</evidence>
<feature type="compositionally biased region" description="Low complexity" evidence="1">
    <location>
        <begin position="1"/>
        <end position="26"/>
    </location>
</feature>
<dbReference type="AlphaFoldDB" id="A0AAD2GYS8"/>
<feature type="region of interest" description="Disordered" evidence="1">
    <location>
        <begin position="125"/>
        <end position="147"/>
    </location>
</feature>